<feature type="domain" description="PEGA" evidence="2">
    <location>
        <begin position="209"/>
        <end position="269"/>
    </location>
</feature>
<gene>
    <name evidence="3" type="ORF">LPTSP4_23860</name>
</gene>
<dbReference type="InterPro" id="IPR013229">
    <property type="entry name" value="PEGA"/>
</dbReference>
<dbReference type="EMBL" id="BFBB01000007">
    <property type="protein sequence ID" value="GBF50859.1"/>
    <property type="molecule type" value="Genomic_DNA"/>
</dbReference>
<dbReference type="AlphaFoldDB" id="A0A2P2E1X6"/>
<evidence type="ECO:0000259" key="2">
    <source>
        <dbReference type="Pfam" id="PF08308"/>
    </source>
</evidence>
<sequence>MRFSFVFCFFLLISCASVTQIETNMEVIPRPEYKDVVLSNVEPLPSSLDFRERIQTKIRPSFVIQWNGVTPSTKESDLRFIEDKIITSHRKFGDHFRTPMGSNLEKEALKAKDIDLILKASLQLEKDFLKVNLEYLDSVSPQSYGSKEFGFKFISEREISDNVKSLEVYHKNNQLVPLSAAVKEYWSEVFAPTASEIQTILESSMKAQVSFYSTSPGTNILLDGKEIGKAPLVDFPLINGKHRLAFSKPGKDPVERSILVRGGKKTRIFHEWNDDISQGTIFVTSYPSGLSVSVSGQNKGNTQYVEAGVPYGNYPIQFLRTTDKDSFEYAKASVQVLPKSLSHVSLPFGLEEGVSWEAEDFWFPSGGSPHFQTNFTGSLQFQKQQDLPNGWYGVYSQNIIPDKMKSNFVLGLSKDTPGRLAVSFTDGTGKCSLLVVDKTDFHLIQYASGEKEAKVSASYRWKSEDPEKGRTISFETDPEKQILKVYLGSSLVLEKPWSFQTLWQFAILTPSQNFLSGKPLRSLKIRYPDMLSFEEKLKK</sequence>
<dbReference type="Proteomes" id="UP000245133">
    <property type="component" value="Unassembled WGS sequence"/>
</dbReference>
<evidence type="ECO:0000256" key="1">
    <source>
        <dbReference type="SAM" id="SignalP"/>
    </source>
</evidence>
<organism evidence="3 4">
    <name type="scientific">Leptospira ryugenii</name>
    <dbReference type="NCBI Taxonomy" id="1917863"/>
    <lineage>
        <taxon>Bacteria</taxon>
        <taxon>Pseudomonadati</taxon>
        <taxon>Spirochaetota</taxon>
        <taxon>Spirochaetia</taxon>
        <taxon>Leptospirales</taxon>
        <taxon>Leptospiraceae</taxon>
        <taxon>Leptospira</taxon>
    </lineage>
</organism>
<evidence type="ECO:0000313" key="4">
    <source>
        <dbReference type="Proteomes" id="UP000245133"/>
    </source>
</evidence>
<proteinExistence type="predicted"/>
<evidence type="ECO:0000313" key="3">
    <source>
        <dbReference type="EMBL" id="GBF50859.1"/>
    </source>
</evidence>
<feature type="signal peptide" evidence="1">
    <location>
        <begin position="1"/>
        <end position="19"/>
    </location>
</feature>
<name>A0A2P2E1X6_9LEPT</name>
<comment type="caution">
    <text evidence="3">The sequence shown here is derived from an EMBL/GenBank/DDBJ whole genome shotgun (WGS) entry which is preliminary data.</text>
</comment>
<dbReference type="Pfam" id="PF08308">
    <property type="entry name" value="PEGA"/>
    <property type="match status" value="1"/>
</dbReference>
<keyword evidence="4" id="KW-1185">Reference proteome</keyword>
<protein>
    <submittedName>
        <fullName evidence="3">PEGA domain protein</fullName>
    </submittedName>
</protein>
<dbReference type="OrthoDB" id="336490at2"/>
<accession>A0A2P2E1X6</accession>
<dbReference type="PROSITE" id="PS51257">
    <property type="entry name" value="PROKAR_LIPOPROTEIN"/>
    <property type="match status" value="1"/>
</dbReference>
<dbReference type="NCBIfam" id="NF047815">
    <property type="entry name" value="LIC10124_lipo"/>
    <property type="match status" value="1"/>
</dbReference>
<dbReference type="RefSeq" id="WP_108976948.1">
    <property type="nucleotide sequence ID" value="NZ_BFBB01000007.1"/>
</dbReference>
<keyword evidence="1" id="KW-0732">Signal</keyword>
<reference evidence="3 4" key="1">
    <citation type="submission" date="2018-02" db="EMBL/GenBank/DDBJ databases">
        <title>Novel Leptospira species isolated from soil and water in Japan.</title>
        <authorList>
            <person name="Nakao R."/>
            <person name="Masuzawa T."/>
        </authorList>
    </citation>
    <scope>NUCLEOTIDE SEQUENCE [LARGE SCALE GENOMIC DNA]</scope>
    <source>
        <strain evidence="3 4">YH101</strain>
    </source>
</reference>
<feature type="chain" id="PRO_5015179133" evidence="1">
    <location>
        <begin position="20"/>
        <end position="539"/>
    </location>
</feature>